<accession>A0A1H9XH43</accession>
<keyword evidence="3" id="KW-1185">Reference proteome</keyword>
<evidence type="ECO:0000259" key="1">
    <source>
        <dbReference type="Pfam" id="PF01636"/>
    </source>
</evidence>
<dbReference type="Proteomes" id="UP000199051">
    <property type="component" value="Unassembled WGS sequence"/>
</dbReference>
<evidence type="ECO:0000313" key="3">
    <source>
        <dbReference type="Proteomes" id="UP000199051"/>
    </source>
</evidence>
<gene>
    <name evidence="2" type="ORF">SAMN04487818_11590</name>
</gene>
<dbReference type="STRING" id="155974.SAMN04487818_11590"/>
<dbReference type="Gene3D" id="3.90.1200.10">
    <property type="match status" value="1"/>
</dbReference>
<dbReference type="SUPFAM" id="SSF56112">
    <property type="entry name" value="Protein kinase-like (PK-like)"/>
    <property type="match status" value="1"/>
</dbReference>
<protein>
    <submittedName>
        <fullName evidence="2">Phosphotransferase enzyme family protein</fullName>
    </submittedName>
</protein>
<dbReference type="AlphaFoldDB" id="A0A1H9XH43"/>
<proteinExistence type="predicted"/>
<keyword evidence="2" id="KW-0808">Transferase</keyword>
<dbReference type="InterPro" id="IPR002575">
    <property type="entry name" value="Aminoglycoside_PTrfase"/>
</dbReference>
<name>A0A1H9XH43_9PSEU</name>
<dbReference type="GO" id="GO:0016740">
    <property type="term" value="F:transferase activity"/>
    <property type="evidence" value="ECO:0007669"/>
    <property type="project" value="UniProtKB-KW"/>
</dbReference>
<sequence>MTLLHRHATAVYLLPKVGAVARVHSGDTTAAERAVVITRWLLKHSLPVTEPLSDTAPVVLDDGTVITFWVHYPQAIPAVKPDPAVLGHILRELHQLPTPPVTLPRHRPLDPLRRTLAATDVLDSDDQQWITKTADALLTAYDTLPFPLGEGHLHGDAYPGNLVHDPTQRRWRLGDWDETCTGPRELDLANTYQGVRLGRTTAELDRFAHAYGHDLRDWKGLPVLRAIRDLHTLGSFLVRTAAGDTAAENELQTRLRVLRHGRPTDAWHAG</sequence>
<dbReference type="EMBL" id="FOGI01000015">
    <property type="protein sequence ID" value="SES45462.1"/>
    <property type="molecule type" value="Genomic_DNA"/>
</dbReference>
<dbReference type="Pfam" id="PF01636">
    <property type="entry name" value="APH"/>
    <property type="match status" value="1"/>
</dbReference>
<evidence type="ECO:0000313" key="2">
    <source>
        <dbReference type="EMBL" id="SES45462.1"/>
    </source>
</evidence>
<feature type="domain" description="Aminoglycoside phosphotransferase" evidence="1">
    <location>
        <begin position="86"/>
        <end position="219"/>
    </location>
</feature>
<dbReference type="InterPro" id="IPR011009">
    <property type="entry name" value="Kinase-like_dom_sf"/>
</dbReference>
<organism evidence="2 3">
    <name type="scientific">Actinokineospora terrae</name>
    <dbReference type="NCBI Taxonomy" id="155974"/>
    <lineage>
        <taxon>Bacteria</taxon>
        <taxon>Bacillati</taxon>
        <taxon>Actinomycetota</taxon>
        <taxon>Actinomycetes</taxon>
        <taxon>Pseudonocardiales</taxon>
        <taxon>Pseudonocardiaceae</taxon>
        <taxon>Actinokineospora</taxon>
    </lineage>
</organism>
<reference evidence="3" key="1">
    <citation type="submission" date="2016-10" db="EMBL/GenBank/DDBJ databases">
        <authorList>
            <person name="Varghese N."/>
            <person name="Submissions S."/>
        </authorList>
    </citation>
    <scope>NUCLEOTIDE SEQUENCE [LARGE SCALE GENOMIC DNA]</scope>
    <source>
        <strain evidence="3">DSM 44260</strain>
    </source>
</reference>